<organism evidence="2 3">
    <name type="scientific">Caenorhabditis japonica</name>
    <dbReference type="NCBI Taxonomy" id="281687"/>
    <lineage>
        <taxon>Eukaryota</taxon>
        <taxon>Metazoa</taxon>
        <taxon>Ecdysozoa</taxon>
        <taxon>Nematoda</taxon>
        <taxon>Chromadorea</taxon>
        <taxon>Rhabditida</taxon>
        <taxon>Rhabditina</taxon>
        <taxon>Rhabditomorpha</taxon>
        <taxon>Rhabditoidea</taxon>
        <taxon>Rhabditidae</taxon>
        <taxon>Peloderinae</taxon>
        <taxon>Caenorhabditis</taxon>
    </lineage>
</organism>
<name>A0A8R1HMY4_CAEJA</name>
<sequence>MDPDSKGKKKDSSAKPTAHHEPTEAEKLLVHRRASELPPVLLPKFSKATVQSKHRLSSNGKFSKRRVRSRETMELKEKVPSRGRLKKYPSNGQVPEKLSDEAAAAVIPSNDEDKDASDKGPSEVPSTEGLAYPKPEMKVSYDMIQDDESKGILQEKRSSHVVQPRRKSFNRKRVIAVKKSPSGSDVELEEVTAQAASSQLINHNLLPTNPFAEQKTPMHPSSKGIPQQKNFPSRTPSVSQPQKNKTVGFFKAVYRKTKFWGRKSDCVLEPTKEMLAKSYVRAEYHMDDPDEFRPETREFMKEVPNGYFNSNSAKDKIFLNNSPFWLTRLPTDTFPPKAKVQIHRQLKLAVQGNPSVIFPKMPKRESLLDPLKDDIEKLVAVNQKIGVDLPEIQKRVMSNTFHSTLMFESEKIEAEKRKLAESKKLIRKNSAEKRECSKNLTFSIPTNQILYAYNRKARPQIYRGGTKREFQKFQYVLAEKKAVKKSSPNSNMSHQEPKKQ</sequence>
<feature type="region of interest" description="Disordered" evidence="1">
    <location>
        <begin position="1"/>
        <end position="139"/>
    </location>
</feature>
<dbReference type="PANTHER" id="PTHR21720">
    <property type="entry name" value="DUF5523 DOMAIN-CONTAINING PROTEIN-RELATED-RELATED"/>
    <property type="match status" value="1"/>
</dbReference>
<proteinExistence type="predicted"/>
<accession>A0A8R1HMY4</accession>
<reference evidence="3" key="1">
    <citation type="submission" date="2010-08" db="EMBL/GenBank/DDBJ databases">
        <authorList>
            <consortium name="Caenorhabditis japonica Sequencing Consortium"/>
            <person name="Wilson R.K."/>
        </authorList>
    </citation>
    <scope>NUCLEOTIDE SEQUENCE [LARGE SCALE GENOMIC DNA]</scope>
    <source>
        <strain evidence="3">DF5081</strain>
    </source>
</reference>
<feature type="region of interest" description="Disordered" evidence="1">
    <location>
        <begin position="481"/>
        <end position="500"/>
    </location>
</feature>
<evidence type="ECO:0000313" key="2">
    <source>
        <dbReference type="EnsemblMetazoa" id="CJA02212.1"/>
    </source>
</evidence>
<dbReference type="AlphaFoldDB" id="A0A8R1HMY4"/>
<evidence type="ECO:0000256" key="1">
    <source>
        <dbReference type="SAM" id="MobiDB-lite"/>
    </source>
</evidence>
<dbReference type="OMA" id="DLECYFS"/>
<reference evidence="2" key="2">
    <citation type="submission" date="2022-06" db="UniProtKB">
        <authorList>
            <consortium name="EnsemblMetazoa"/>
        </authorList>
    </citation>
    <scope>IDENTIFICATION</scope>
    <source>
        <strain evidence="2">DF5081</strain>
    </source>
</reference>
<feature type="region of interest" description="Disordered" evidence="1">
    <location>
        <begin position="214"/>
        <end position="242"/>
    </location>
</feature>
<feature type="compositionally biased region" description="Basic residues" evidence="1">
    <location>
        <begin position="52"/>
        <end position="68"/>
    </location>
</feature>
<keyword evidence="3" id="KW-1185">Reference proteome</keyword>
<protein>
    <submittedName>
        <fullName evidence="2">Uncharacterized protein</fullName>
    </submittedName>
</protein>
<feature type="compositionally biased region" description="Polar residues" evidence="1">
    <location>
        <begin position="224"/>
        <end position="242"/>
    </location>
</feature>
<feature type="compositionally biased region" description="Basic and acidic residues" evidence="1">
    <location>
        <begin position="69"/>
        <end position="80"/>
    </location>
</feature>
<feature type="compositionally biased region" description="Basic and acidic residues" evidence="1">
    <location>
        <begin position="1"/>
        <end position="35"/>
    </location>
</feature>
<evidence type="ECO:0000313" key="3">
    <source>
        <dbReference type="Proteomes" id="UP000005237"/>
    </source>
</evidence>
<dbReference type="Proteomes" id="UP000005237">
    <property type="component" value="Unassembled WGS sequence"/>
</dbReference>
<dbReference type="EnsemblMetazoa" id="CJA02212.1">
    <property type="protein sequence ID" value="CJA02212.1"/>
    <property type="gene ID" value="WBGene00121415"/>
</dbReference>